<dbReference type="Proteomes" id="UP000308018">
    <property type="component" value="Unassembled WGS sequence"/>
</dbReference>
<name>A0A2N7NN34_9VIBR</name>
<dbReference type="EMBL" id="SYVV01000055">
    <property type="protein sequence ID" value="TKG27403.1"/>
    <property type="molecule type" value="Genomic_DNA"/>
</dbReference>
<accession>A0A2N7NN34</accession>
<dbReference type="AlphaFoldDB" id="A0A2N7NN34"/>
<evidence type="ECO:0000313" key="5">
    <source>
        <dbReference type="Proteomes" id="UP000308018"/>
    </source>
</evidence>
<reference evidence="2" key="2">
    <citation type="submission" date="2016-07" db="EMBL/GenBank/DDBJ databases">
        <authorList>
            <person name="Wan K."/>
            <person name="Booth B."/>
            <person name="Spirohn K."/>
            <person name="Hao T."/>
            <person name="Hu Y."/>
            <person name="Calderwood M."/>
            <person name="Hill D."/>
            <person name="Mohr S."/>
            <person name="Vidal M."/>
            <person name="Celniker S."/>
            <person name="Perrimon N."/>
        </authorList>
    </citation>
    <scope>NUCLEOTIDE SEQUENCE</scope>
    <source>
        <strain evidence="2">10N.222.48.A2</strain>
    </source>
</reference>
<reference evidence="4" key="1">
    <citation type="submission" date="2016-07" db="EMBL/GenBank/DDBJ databases">
        <title>Nontailed viruses are major unrecognized killers of bacteria in the ocean.</title>
        <authorList>
            <person name="Kauffman K."/>
            <person name="Hussain F."/>
            <person name="Yang J."/>
            <person name="Arevalo P."/>
            <person name="Brown J."/>
            <person name="Cutler M."/>
            <person name="Kelly L."/>
            <person name="Polz M.F."/>
        </authorList>
    </citation>
    <scope>NUCLEOTIDE SEQUENCE [LARGE SCALE GENOMIC DNA]</scope>
    <source>
        <strain evidence="4">10N.222.48.A2</strain>
    </source>
</reference>
<proteinExistence type="predicted"/>
<organism evidence="2 4">
    <name type="scientific">Vibrio tasmaniensis</name>
    <dbReference type="NCBI Taxonomy" id="212663"/>
    <lineage>
        <taxon>Bacteria</taxon>
        <taxon>Pseudomonadati</taxon>
        <taxon>Pseudomonadota</taxon>
        <taxon>Gammaproteobacteria</taxon>
        <taxon>Vibrionales</taxon>
        <taxon>Vibrionaceae</taxon>
        <taxon>Vibrio</taxon>
    </lineage>
</organism>
<evidence type="ECO:0000313" key="4">
    <source>
        <dbReference type="Proteomes" id="UP000235579"/>
    </source>
</evidence>
<reference evidence="3 5" key="4">
    <citation type="submission" date="2019-04" db="EMBL/GenBank/DDBJ databases">
        <title>A reverse ecology approach based on a biological definition of microbial populations.</title>
        <authorList>
            <person name="Arevalo P."/>
            <person name="Vaninsberghe D."/>
            <person name="Elsherbini J."/>
            <person name="Gore J."/>
            <person name="Polz M."/>
        </authorList>
    </citation>
    <scope>NUCLEOTIDE SEQUENCE [LARGE SCALE GENOMIC DNA]</scope>
    <source>
        <strain evidence="3 5">10N.222.45.A8</strain>
    </source>
</reference>
<evidence type="ECO:0000256" key="1">
    <source>
        <dbReference type="SAM" id="Phobius"/>
    </source>
</evidence>
<keyword evidence="1" id="KW-0812">Transmembrane</keyword>
<feature type="transmembrane region" description="Helical" evidence="1">
    <location>
        <begin position="26"/>
        <end position="46"/>
    </location>
</feature>
<gene>
    <name evidence="2" type="ORF">BCS92_05400</name>
    <name evidence="3" type="ORF">FC057_23385</name>
</gene>
<keyword evidence="1" id="KW-0472">Membrane</keyword>
<dbReference type="Proteomes" id="UP000235579">
    <property type="component" value="Unassembled WGS sequence"/>
</dbReference>
<keyword evidence="1" id="KW-1133">Transmembrane helix</keyword>
<evidence type="ECO:0000313" key="3">
    <source>
        <dbReference type="EMBL" id="TKG27403.1"/>
    </source>
</evidence>
<comment type="caution">
    <text evidence="2">The sequence shown here is derived from an EMBL/GenBank/DDBJ whole genome shotgun (WGS) entry which is preliminary data.</text>
</comment>
<protein>
    <submittedName>
        <fullName evidence="2">Uncharacterized protein</fullName>
    </submittedName>
</protein>
<feature type="transmembrane region" description="Helical" evidence="1">
    <location>
        <begin position="66"/>
        <end position="85"/>
    </location>
</feature>
<sequence>MPKVSHGCSPLRRGGGLEPRHAGKTWVVYFLALIILTVSNVVSVMLETFKAILITLFKKKSEIGLCVIEMVSFMLMMGITGQGLVECF</sequence>
<dbReference type="EMBL" id="MDBP01000029">
    <property type="protein sequence ID" value="PMP17409.1"/>
    <property type="molecule type" value="Genomic_DNA"/>
</dbReference>
<evidence type="ECO:0000313" key="2">
    <source>
        <dbReference type="EMBL" id="PMP17409.1"/>
    </source>
</evidence>
<reference evidence="2" key="3">
    <citation type="journal article" date="2018" name="Nature">
        <title>A major lineage of non-tailed dsDNA viruses as unrecognized killers of marine bacteria.</title>
        <authorList>
            <person name="Kauffman K.M."/>
            <person name="Hussain F.A."/>
            <person name="Yang J."/>
            <person name="Arevalo P."/>
            <person name="Brown J.M."/>
            <person name="Chang W.K."/>
            <person name="VanInsberghe D."/>
            <person name="Elsherbini J."/>
            <person name="Sharma R.S."/>
            <person name="Cutler M.B."/>
            <person name="Kelly L."/>
            <person name="Polz M.F."/>
        </authorList>
    </citation>
    <scope>NUCLEOTIDE SEQUENCE</scope>
    <source>
        <strain evidence="2">10N.222.48.A2</strain>
    </source>
</reference>